<keyword evidence="3" id="KW-1185">Reference proteome</keyword>
<comment type="caution">
    <text evidence="2">The sequence shown here is derived from an EMBL/GenBank/DDBJ whole genome shotgun (WGS) entry which is preliminary data.</text>
</comment>
<evidence type="ECO:0000313" key="2">
    <source>
        <dbReference type="EMBL" id="GAA2604611.1"/>
    </source>
</evidence>
<organism evidence="2 3">
    <name type="scientific">Streptomyces axinellae</name>
    <dbReference type="NCBI Taxonomy" id="552788"/>
    <lineage>
        <taxon>Bacteria</taxon>
        <taxon>Bacillati</taxon>
        <taxon>Actinomycetota</taxon>
        <taxon>Actinomycetes</taxon>
        <taxon>Kitasatosporales</taxon>
        <taxon>Streptomycetaceae</taxon>
        <taxon>Streptomyces</taxon>
    </lineage>
</organism>
<evidence type="ECO:0000313" key="3">
    <source>
        <dbReference type="Proteomes" id="UP001501447"/>
    </source>
</evidence>
<evidence type="ECO:0000256" key="1">
    <source>
        <dbReference type="SAM" id="MobiDB-lite"/>
    </source>
</evidence>
<feature type="region of interest" description="Disordered" evidence="1">
    <location>
        <begin position="1"/>
        <end position="48"/>
    </location>
</feature>
<accession>A0ABP6C6I7</accession>
<dbReference type="Proteomes" id="UP001501447">
    <property type="component" value="Unassembled WGS sequence"/>
</dbReference>
<feature type="compositionally biased region" description="Basic and acidic residues" evidence="1">
    <location>
        <begin position="20"/>
        <end position="44"/>
    </location>
</feature>
<gene>
    <name evidence="2" type="ORF">GCM10009863_17670</name>
</gene>
<reference evidence="3" key="1">
    <citation type="journal article" date="2019" name="Int. J. Syst. Evol. Microbiol.">
        <title>The Global Catalogue of Microorganisms (GCM) 10K type strain sequencing project: providing services to taxonomists for standard genome sequencing and annotation.</title>
        <authorList>
            <consortium name="The Broad Institute Genomics Platform"/>
            <consortium name="The Broad Institute Genome Sequencing Center for Infectious Disease"/>
            <person name="Wu L."/>
            <person name="Ma J."/>
        </authorList>
    </citation>
    <scope>NUCLEOTIDE SEQUENCE [LARGE SCALE GENOMIC DNA]</scope>
    <source>
        <strain evidence="3">JCM 16373</strain>
    </source>
</reference>
<sequence length="224" mass="25255">MQQLRNEILTRPRAAARTEVQSEAHRPPRDGHPTHSRQERHTSVQHDTATPEADDFAALLDPPDQPSRDPRILLNAVRPHISDLTYNVLESPGSVDIDLYEREVRLLLRDTVPVRSLAERILDNAIMYVMTSLERPDLHLGVGKTVDIGVHQLILDTPVYFALCRLYNEGRYKHHAPLIRRRGDGTVLRTADAIRANGFTPDEKLWASDGANCSPCDDKSPDSH</sequence>
<proteinExistence type="predicted"/>
<name>A0ABP6C6I7_9ACTN</name>
<protein>
    <submittedName>
        <fullName evidence="2">Uncharacterized protein</fullName>
    </submittedName>
</protein>
<dbReference type="EMBL" id="BAAARJ010000005">
    <property type="protein sequence ID" value="GAA2604611.1"/>
    <property type="molecule type" value="Genomic_DNA"/>
</dbReference>